<evidence type="ECO:0000256" key="5">
    <source>
        <dbReference type="ARBA" id="ARBA00022777"/>
    </source>
</evidence>
<sequence length="499" mass="54613">MTTDSDDDRSRTEAPNIDRLSTGVPGLDEILHGGLIPERSYLVRGAPGTGKSILGMHYLTAGVETGETALFINLEEQTADIKQNAATLGFDLDGVEFLDLSPKSDFFTDDQGYDVFDASAVERDPLIEAISERVSSVEPDRVFVDPITQFRDLAGDDYQFRKHALSFMRLVGEHGASVLFTTQATEQEPDDDLQFMSDGTIELGYASTGRSIAVPKFRGSPTQSGDHGMAITDNGLVVFPQLAPGEYSQEFVSEPISSGIPEVDELLDGGLDRGTVTVISGPTGVGKTTTGTQFMKEAAGRGERSVMYLFEESEATFAQRSEAINIPVAKMRERGTLTVEGIEPLEVSPQEFAQKIRRQVEEEAADIVMLDGIAGYKLGIQGDEDELVTHLHSLGRYLKNMGVTVILVDEIPTITGEFQATNVGISYLADNILFLRHIEIRGEMRKVIGVLKMRTSDFERTLREFEITRHGIKVGDPLTELRGILRGTPEWKDGSHGGE</sequence>
<reference evidence="10" key="1">
    <citation type="submission" date="2016-10" db="EMBL/GenBank/DDBJ databases">
        <authorList>
            <person name="Varghese N."/>
            <person name="Submissions S."/>
        </authorList>
    </citation>
    <scope>NUCLEOTIDE SEQUENCE [LARGE SCALE GENOMIC DNA]</scope>
    <source>
        <strain evidence="10">CGMCC 1.10118</strain>
    </source>
</reference>
<dbReference type="SUPFAM" id="SSF52540">
    <property type="entry name" value="P-loop containing nucleoside triphosphate hydrolases"/>
    <property type="match status" value="2"/>
</dbReference>
<dbReference type="InterPro" id="IPR003593">
    <property type="entry name" value="AAA+_ATPase"/>
</dbReference>
<evidence type="ECO:0000313" key="9">
    <source>
        <dbReference type="EMBL" id="SDX84807.1"/>
    </source>
</evidence>
<name>A0A1H3F1U3_9EURY</name>
<dbReference type="SMART" id="SM00382">
    <property type="entry name" value="AAA"/>
    <property type="match status" value="2"/>
</dbReference>
<dbReference type="InterPro" id="IPR030665">
    <property type="entry name" value="KaiC"/>
</dbReference>
<dbReference type="GO" id="GO:0016787">
    <property type="term" value="F:hydrolase activity"/>
    <property type="evidence" value="ECO:0007669"/>
    <property type="project" value="UniProtKB-KW"/>
</dbReference>
<feature type="domain" description="KaiC" evidence="8">
    <location>
        <begin position="18"/>
        <end position="252"/>
    </location>
</feature>
<keyword evidence="6" id="KW-0378">Hydrolase</keyword>
<proteinExistence type="predicted"/>
<dbReference type="PRINTS" id="PR01874">
    <property type="entry name" value="DNAREPAIRADA"/>
</dbReference>
<gene>
    <name evidence="9" type="ORF">SAMN04487946_10382</name>
</gene>
<feature type="domain" description="KaiC" evidence="8">
    <location>
        <begin position="254"/>
        <end position="488"/>
    </location>
</feature>
<keyword evidence="3" id="KW-0808">Transferase</keyword>
<organism evidence="9 10">
    <name type="scientific">Halobellus clavatus</name>
    <dbReference type="NCBI Taxonomy" id="660517"/>
    <lineage>
        <taxon>Archaea</taxon>
        <taxon>Methanobacteriati</taxon>
        <taxon>Methanobacteriota</taxon>
        <taxon>Stenosarchaea group</taxon>
        <taxon>Halobacteria</taxon>
        <taxon>Halobacteriales</taxon>
        <taxon>Haloferacaceae</taxon>
        <taxon>Halobellus</taxon>
    </lineage>
</organism>
<dbReference type="GO" id="GO:0004674">
    <property type="term" value="F:protein serine/threonine kinase activity"/>
    <property type="evidence" value="ECO:0007669"/>
    <property type="project" value="UniProtKB-EC"/>
</dbReference>
<evidence type="ECO:0000313" key="10">
    <source>
        <dbReference type="Proteomes" id="UP000199170"/>
    </source>
</evidence>
<dbReference type="OrthoDB" id="27015at2157"/>
<evidence type="ECO:0000256" key="6">
    <source>
        <dbReference type="ARBA" id="ARBA00022801"/>
    </source>
</evidence>
<keyword evidence="2" id="KW-0597">Phosphoprotein</keyword>
<dbReference type="AlphaFoldDB" id="A0A1H3F1U3"/>
<evidence type="ECO:0000256" key="4">
    <source>
        <dbReference type="ARBA" id="ARBA00022737"/>
    </source>
</evidence>
<dbReference type="PANTHER" id="PTHR42926">
    <property type="match status" value="1"/>
</dbReference>
<dbReference type="InterPro" id="IPR010624">
    <property type="entry name" value="KaiC_dom"/>
</dbReference>
<protein>
    <recommendedName>
        <fullName evidence="1">non-specific serine/threonine protein kinase</fullName>
        <ecNumber evidence="1">2.7.11.1</ecNumber>
    </recommendedName>
</protein>
<evidence type="ECO:0000259" key="8">
    <source>
        <dbReference type="PROSITE" id="PS51146"/>
    </source>
</evidence>
<evidence type="ECO:0000256" key="1">
    <source>
        <dbReference type="ARBA" id="ARBA00012513"/>
    </source>
</evidence>
<dbReference type="PROSITE" id="PS51146">
    <property type="entry name" value="KAIC"/>
    <property type="match status" value="2"/>
</dbReference>
<evidence type="ECO:0000256" key="3">
    <source>
        <dbReference type="ARBA" id="ARBA00022679"/>
    </source>
</evidence>
<dbReference type="PANTHER" id="PTHR42926:SF1">
    <property type="entry name" value="CIRCADIAN CLOCK OSCILLATOR PROTEIN KAIC 1"/>
    <property type="match status" value="1"/>
</dbReference>
<dbReference type="RefSeq" id="WP_089766311.1">
    <property type="nucleotide sequence ID" value="NZ_FNPB01000003.1"/>
</dbReference>
<dbReference type="PIRSF" id="PIRSF039117">
    <property type="entry name" value="KaiC"/>
    <property type="match status" value="1"/>
</dbReference>
<dbReference type="InterPro" id="IPR014774">
    <property type="entry name" value="KaiC-like_dom"/>
</dbReference>
<dbReference type="Pfam" id="PF06745">
    <property type="entry name" value="ATPase"/>
    <property type="match status" value="2"/>
</dbReference>
<evidence type="ECO:0000256" key="7">
    <source>
        <dbReference type="SAM" id="MobiDB-lite"/>
    </source>
</evidence>
<evidence type="ECO:0000256" key="2">
    <source>
        <dbReference type="ARBA" id="ARBA00022553"/>
    </source>
</evidence>
<dbReference type="Gene3D" id="3.40.50.300">
    <property type="entry name" value="P-loop containing nucleotide triphosphate hydrolases"/>
    <property type="match status" value="2"/>
</dbReference>
<dbReference type="EC" id="2.7.11.1" evidence="1"/>
<dbReference type="Proteomes" id="UP000199170">
    <property type="component" value="Unassembled WGS sequence"/>
</dbReference>
<keyword evidence="10" id="KW-1185">Reference proteome</keyword>
<dbReference type="EMBL" id="FNPB01000003">
    <property type="protein sequence ID" value="SDX84807.1"/>
    <property type="molecule type" value="Genomic_DNA"/>
</dbReference>
<keyword evidence="5" id="KW-0418">Kinase</keyword>
<accession>A0A1H3F1U3</accession>
<dbReference type="InterPro" id="IPR027417">
    <property type="entry name" value="P-loop_NTPase"/>
</dbReference>
<feature type="region of interest" description="Disordered" evidence="7">
    <location>
        <begin position="1"/>
        <end position="23"/>
    </location>
</feature>
<keyword evidence="4" id="KW-0677">Repeat</keyword>
<dbReference type="GO" id="GO:0005524">
    <property type="term" value="F:ATP binding"/>
    <property type="evidence" value="ECO:0007669"/>
    <property type="project" value="InterPro"/>
</dbReference>
<dbReference type="InterPro" id="IPR051347">
    <property type="entry name" value="Circadian_clock_KaiC-rel"/>
</dbReference>